<feature type="domain" description="ABC transporter" evidence="3">
    <location>
        <begin position="3"/>
        <end position="187"/>
    </location>
</feature>
<comment type="caution">
    <text evidence="4">The sequence shown here is derived from an EMBL/GenBank/DDBJ whole genome shotgun (WGS) entry which is preliminary data.</text>
</comment>
<evidence type="ECO:0000313" key="4">
    <source>
        <dbReference type="EMBL" id="KKM88800.1"/>
    </source>
</evidence>
<sequence length="454" mass="49599">YKADAGEIFISGKKTDIPDSQAAIAAGIGMVFQHFKLAENFTVLENIILGAEDGRLLKPSLSKARKTLISLAEDYGLNVDPDALIQDIGVGMQQRVEILKALYREAKILILDEPTAVLTPQQIDGLFETLRLLLYRGLAVIFISHKMPDVMTISDRVIVLRHGRVVFEGETGQTTEESLAVAMVGHTIPTSKRGIMEKGESLLSLKGVTVTDEGGKRCLDDLSLTIPAHRILGIAGVSGNGQAELADVVSGLIQPDKGEVILHGKRIERVSPNTMIKQGVGRIPEDRQSVGIIGEMTVLENLASEVYRDKPFSRLGILNFHSLRENAQRLVQTFDIRCRDVTTTARKLSGGNMQKLILARVLSRSPSVILANQPSWGLDVGAIAYVHKQLLAARTRGAGVLLISEDLDELLQLSDYIQVLYRGRLSEPMKVEDVSLADLGLLMAGQKQTTFRPV</sequence>
<dbReference type="Gene3D" id="3.40.50.300">
    <property type="entry name" value="P-loop containing nucleotide triphosphate hydrolases"/>
    <property type="match status" value="2"/>
</dbReference>
<dbReference type="GO" id="GO:0016887">
    <property type="term" value="F:ATP hydrolysis activity"/>
    <property type="evidence" value="ECO:0007669"/>
    <property type="project" value="InterPro"/>
</dbReference>
<accession>A0A0F9NJ15</accession>
<gene>
    <name evidence="4" type="ORF">LCGC14_1255040</name>
</gene>
<dbReference type="InterPro" id="IPR050107">
    <property type="entry name" value="ABC_carbohydrate_import_ATPase"/>
</dbReference>
<protein>
    <recommendedName>
        <fullName evidence="3">ABC transporter domain-containing protein</fullName>
    </recommendedName>
</protein>
<dbReference type="InterPro" id="IPR027417">
    <property type="entry name" value="P-loop_NTPase"/>
</dbReference>
<dbReference type="GO" id="GO:0005524">
    <property type="term" value="F:ATP binding"/>
    <property type="evidence" value="ECO:0007669"/>
    <property type="project" value="UniProtKB-KW"/>
</dbReference>
<dbReference type="EMBL" id="LAZR01006911">
    <property type="protein sequence ID" value="KKM88800.1"/>
    <property type="molecule type" value="Genomic_DNA"/>
</dbReference>
<proteinExistence type="predicted"/>
<reference evidence="4" key="1">
    <citation type="journal article" date="2015" name="Nature">
        <title>Complex archaea that bridge the gap between prokaryotes and eukaryotes.</title>
        <authorList>
            <person name="Spang A."/>
            <person name="Saw J.H."/>
            <person name="Jorgensen S.L."/>
            <person name="Zaremba-Niedzwiedzka K."/>
            <person name="Martijn J."/>
            <person name="Lind A.E."/>
            <person name="van Eijk R."/>
            <person name="Schleper C."/>
            <person name="Guy L."/>
            <person name="Ettema T.J."/>
        </authorList>
    </citation>
    <scope>NUCLEOTIDE SEQUENCE</scope>
</reference>
<dbReference type="CDD" id="cd03215">
    <property type="entry name" value="ABC_Carb_Monos_II"/>
    <property type="match status" value="1"/>
</dbReference>
<dbReference type="AlphaFoldDB" id="A0A0F9NJ15"/>
<dbReference type="PANTHER" id="PTHR43790:SF4">
    <property type="entry name" value="GUANOSINE IMPORT ATP-BINDING PROTEIN NUPO"/>
    <property type="match status" value="1"/>
</dbReference>
<dbReference type="SUPFAM" id="SSF52540">
    <property type="entry name" value="P-loop containing nucleoside triphosphate hydrolases"/>
    <property type="match status" value="2"/>
</dbReference>
<dbReference type="PROSITE" id="PS00211">
    <property type="entry name" value="ABC_TRANSPORTER_1"/>
    <property type="match status" value="1"/>
</dbReference>
<evidence type="ECO:0000256" key="2">
    <source>
        <dbReference type="ARBA" id="ARBA00022840"/>
    </source>
</evidence>
<feature type="non-terminal residue" evidence="4">
    <location>
        <position position="1"/>
    </location>
</feature>
<keyword evidence="2" id="KW-0067">ATP-binding</keyword>
<dbReference type="Pfam" id="PF00005">
    <property type="entry name" value="ABC_tran"/>
    <property type="match status" value="2"/>
</dbReference>
<name>A0A0F9NJ15_9ZZZZ</name>
<dbReference type="PANTHER" id="PTHR43790">
    <property type="entry name" value="CARBOHYDRATE TRANSPORT ATP-BINDING PROTEIN MG119-RELATED"/>
    <property type="match status" value="1"/>
</dbReference>
<evidence type="ECO:0000256" key="1">
    <source>
        <dbReference type="ARBA" id="ARBA00022741"/>
    </source>
</evidence>
<feature type="domain" description="ABC transporter" evidence="3">
    <location>
        <begin position="203"/>
        <end position="447"/>
    </location>
</feature>
<dbReference type="InterPro" id="IPR003439">
    <property type="entry name" value="ABC_transporter-like_ATP-bd"/>
</dbReference>
<keyword evidence="1" id="KW-0547">Nucleotide-binding</keyword>
<dbReference type="PROSITE" id="PS50893">
    <property type="entry name" value="ABC_TRANSPORTER_2"/>
    <property type="match status" value="2"/>
</dbReference>
<organism evidence="4">
    <name type="scientific">marine sediment metagenome</name>
    <dbReference type="NCBI Taxonomy" id="412755"/>
    <lineage>
        <taxon>unclassified sequences</taxon>
        <taxon>metagenomes</taxon>
        <taxon>ecological metagenomes</taxon>
    </lineage>
</organism>
<dbReference type="InterPro" id="IPR017871">
    <property type="entry name" value="ABC_transporter-like_CS"/>
</dbReference>
<evidence type="ECO:0000259" key="3">
    <source>
        <dbReference type="PROSITE" id="PS50893"/>
    </source>
</evidence>